<evidence type="ECO:0000313" key="1">
    <source>
        <dbReference type="EMBL" id="SUZ55138.1"/>
    </source>
</evidence>
<proteinExistence type="predicted"/>
<gene>
    <name evidence="1" type="ORF">METZ01_LOCUS7992</name>
</gene>
<reference evidence="1" key="1">
    <citation type="submission" date="2018-05" db="EMBL/GenBank/DDBJ databases">
        <authorList>
            <person name="Lanie J.A."/>
            <person name="Ng W.-L."/>
            <person name="Kazmierczak K.M."/>
            <person name="Andrzejewski T.M."/>
            <person name="Davidsen T.M."/>
            <person name="Wayne K.J."/>
            <person name="Tettelin H."/>
            <person name="Glass J.I."/>
            <person name="Rusch D."/>
            <person name="Podicherti R."/>
            <person name="Tsui H.-C.T."/>
            <person name="Winkler M.E."/>
        </authorList>
    </citation>
    <scope>NUCLEOTIDE SEQUENCE</scope>
</reference>
<sequence length="52" mass="5765">MVSLIKSVALEAFTSLSIDIKWNLFICKSVHVFEAPVSRINKPSISLIFASI</sequence>
<protein>
    <submittedName>
        <fullName evidence="1">Uncharacterized protein</fullName>
    </submittedName>
</protein>
<dbReference type="EMBL" id="UINC01000430">
    <property type="protein sequence ID" value="SUZ55138.1"/>
    <property type="molecule type" value="Genomic_DNA"/>
</dbReference>
<organism evidence="1">
    <name type="scientific">marine metagenome</name>
    <dbReference type="NCBI Taxonomy" id="408172"/>
    <lineage>
        <taxon>unclassified sequences</taxon>
        <taxon>metagenomes</taxon>
        <taxon>ecological metagenomes</taxon>
    </lineage>
</organism>
<accession>A0A381NMU6</accession>
<name>A0A381NMU6_9ZZZZ</name>
<dbReference type="AlphaFoldDB" id="A0A381NMU6"/>